<proteinExistence type="predicted"/>
<evidence type="ECO:0008006" key="4">
    <source>
        <dbReference type="Google" id="ProtNLM"/>
    </source>
</evidence>
<keyword evidence="1" id="KW-0732">Signal</keyword>
<gene>
    <name evidence="2" type="ORF">Dsi01nite_090930</name>
</gene>
<feature type="signal peptide" evidence="1">
    <location>
        <begin position="1"/>
        <end position="20"/>
    </location>
</feature>
<evidence type="ECO:0000313" key="2">
    <source>
        <dbReference type="EMBL" id="GIG51052.1"/>
    </source>
</evidence>
<sequence length="129" mass="13500">MIRSRTLLALAALAVTAGLAGCGDEPANTRAKIAAPSVATGASPSASASLTPERLETIYVDTTAAHLCAVQSRVYTDPGAMADAYASKPIYAGLTDVQVEQYQQRIISDHEFASRLTQQIQQTCGTATK</sequence>
<reference evidence="2" key="1">
    <citation type="submission" date="2021-01" db="EMBL/GenBank/DDBJ databases">
        <title>Whole genome shotgun sequence of Dactylosporangium siamense NBRC 106093.</title>
        <authorList>
            <person name="Komaki H."/>
            <person name="Tamura T."/>
        </authorList>
    </citation>
    <scope>NUCLEOTIDE SEQUENCE</scope>
    <source>
        <strain evidence="2">NBRC 106093</strain>
    </source>
</reference>
<dbReference type="RefSeq" id="WP_203852677.1">
    <property type="nucleotide sequence ID" value="NZ_BAAAVW010000005.1"/>
</dbReference>
<dbReference type="EMBL" id="BONQ01000147">
    <property type="protein sequence ID" value="GIG51052.1"/>
    <property type="molecule type" value="Genomic_DNA"/>
</dbReference>
<evidence type="ECO:0000256" key="1">
    <source>
        <dbReference type="SAM" id="SignalP"/>
    </source>
</evidence>
<evidence type="ECO:0000313" key="3">
    <source>
        <dbReference type="Proteomes" id="UP000660611"/>
    </source>
</evidence>
<name>A0A919PVL5_9ACTN</name>
<protein>
    <recommendedName>
        <fullName evidence="4">DUF732 domain-containing protein</fullName>
    </recommendedName>
</protein>
<organism evidence="2 3">
    <name type="scientific">Dactylosporangium siamense</name>
    <dbReference type="NCBI Taxonomy" id="685454"/>
    <lineage>
        <taxon>Bacteria</taxon>
        <taxon>Bacillati</taxon>
        <taxon>Actinomycetota</taxon>
        <taxon>Actinomycetes</taxon>
        <taxon>Micromonosporales</taxon>
        <taxon>Micromonosporaceae</taxon>
        <taxon>Dactylosporangium</taxon>
    </lineage>
</organism>
<keyword evidence="3" id="KW-1185">Reference proteome</keyword>
<dbReference type="AlphaFoldDB" id="A0A919PVL5"/>
<accession>A0A919PVL5</accession>
<dbReference type="PROSITE" id="PS51257">
    <property type="entry name" value="PROKAR_LIPOPROTEIN"/>
    <property type="match status" value="1"/>
</dbReference>
<feature type="chain" id="PRO_5039651437" description="DUF732 domain-containing protein" evidence="1">
    <location>
        <begin position="21"/>
        <end position="129"/>
    </location>
</feature>
<dbReference type="Proteomes" id="UP000660611">
    <property type="component" value="Unassembled WGS sequence"/>
</dbReference>
<comment type="caution">
    <text evidence="2">The sequence shown here is derived from an EMBL/GenBank/DDBJ whole genome shotgun (WGS) entry which is preliminary data.</text>
</comment>